<dbReference type="PRINTS" id="PR00747">
    <property type="entry name" value="GLYHDRLASE47"/>
</dbReference>
<evidence type="ECO:0000256" key="7">
    <source>
        <dbReference type="ARBA" id="ARBA00022801"/>
    </source>
</evidence>
<keyword evidence="10" id="KW-0735">Signal-anchor</keyword>
<evidence type="ECO:0000256" key="18">
    <source>
        <dbReference type="PIRSR" id="PIRSR601382-1"/>
    </source>
</evidence>
<dbReference type="GO" id="GO:0005975">
    <property type="term" value="P:carbohydrate metabolic process"/>
    <property type="evidence" value="ECO:0007669"/>
    <property type="project" value="InterPro"/>
</dbReference>
<comment type="function">
    <text evidence="17">Involved in glycoprotein quality control targeting of misfolded glycoproteins for degradation. It primarily trims a single alpha-1,2-linked mannose residue from Man(9)GlcNAc(2) to produce Man(8)GlcNAc(2), but at high enzyme concentrations, as found in the ER quality control compartment (ERQC), it further trims the carbohydrates to Man(5-6)GlcNAc(2).</text>
</comment>
<evidence type="ECO:0000256" key="15">
    <source>
        <dbReference type="ARBA" id="ARBA00047669"/>
    </source>
</evidence>
<dbReference type="EC" id="3.2.1.-" evidence="21"/>
<evidence type="ECO:0000256" key="11">
    <source>
        <dbReference type="ARBA" id="ARBA00022989"/>
    </source>
</evidence>
<evidence type="ECO:0000256" key="2">
    <source>
        <dbReference type="ARBA" id="ARBA00004648"/>
    </source>
</evidence>
<evidence type="ECO:0000256" key="14">
    <source>
        <dbReference type="ARBA" id="ARBA00023295"/>
    </source>
</evidence>
<comment type="catalytic activity">
    <reaction evidence="16">
        <text>N(4)-(alpha-D-Man-(1-&gt;2)-alpha-D-Man-(1-&gt;2)-alpha-D-Man-(1-&gt;3)-[alpha-D-Man-(1-&gt;2)-alpha-D-Man-(1-&gt;3)-[alpha-D-Man-(1-&gt;2)-alpha-D-Man-(1-&gt;6)]-alpha-D-Man-(1-&gt;6)]-beta-D-Man-(1-&gt;4)-beta-D-GlcNAc-(1-&gt;4)-beta-D-GlcNAc)-L-asparaginyl-[protein] (N-glucan mannose isomer 9A1,2,3B1,2,3) + 4 H2O = N(4)-(alpha-D-Man-(1-&gt;3)-[alpha-D-Man-(1-&gt;3)-[alpha-D-Man-(1-&gt;6)]-alpha-D-Man-(1-&gt;6)]-beta-D-Man-(1-&gt;4)-beta-D-GlcNAc-(1-&gt;4)-beta-D-GlcNAc)-L-asparaginyl-[protein] (N-glucan mannose isomer 5A1,2) + 4 beta-D-mannose</text>
        <dbReference type="Rhea" id="RHEA:56008"/>
        <dbReference type="Rhea" id="RHEA-COMP:14356"/>
        <dbReference type="Rhea" id="RHEA-COMP:14367"/>
        <dbReference type="ChEBI" id="CHEBI:15377"/>
        <dbReference type="ChEBI" id="CHEBI:28563"/>
        <dbReference type="ChEBI" id="CHEBI:59087"/>
        <dbReference type="ChEBI" id="CHEBI:139493"/>
        <dbReference type="EC" id="3.2.1.113"/>
    </reaction>
</comment>
<dbReference type="GO" id="GO:0034976">
    <property type="term" value="P:response to endoplasmic reticulum stress"/>
    <property type="evidence" value="ECO:0007669"/>
    <property type="project" value="UniProtKB-ARBA"/>
</dbReference>
<dbReference type="GO" id="GO:0010498">
    <property type="term" value="P:proteasomal protein catabolic process"/>
    <property type="evidence" value="ECO:0007669"/>
    <property type="project" value="UniProtKB-ARBA"/>
</dbReference>
<dbReference type="PANTHER" id="PTHR11742">
    <property type="entry name" value="MANNOSYL-OLIGOSACCHARIDE ALPHA-1,2-MANNOSIDASE-RELATED"/>
    <property type="match status" value="1"/>
</dbReference>
<keyword evidence="8" id="KW-0256">Endoplasmic reticulum</keyword>
<dbReference type="Proteomes" id="UP001347796">
    <property type="component" value="Unassembled WGS sequence"/>
</dbReference>
<accession>A0AAN8KLZ7</accession>
<dbReference type="AlphaFoldDB" id="A0AAN8KLZ7"/>
<proteinExistence type="inferred from homology"/>
<evidence type="ECO:0000256" key="8">
    <source>
        <dbReference type="ARBA" id="ARBA00022824"/>
    </source>
</evidence>
<comment type="pathway">
    <text evidence="3">Protein modification; protein glycosylation.</text>
</comment>
<dbReference type="Gene3D" id="1.50.10.10">
    <property type="match status" value="1"/>
</dbReference>
<keyword evidence="9 19" id="KW-0106">Calcium</keyword>
<evidence type="ECO:0000256" key="12">
    <source>
        <dbReference type="ARBA" id="ARBA00023136"/>
    </source>
</evidence>
<dbReference type="InterPro" id="IPR036026">
    <property type="entry name" value="Seven-hairpin_glycosidases"/>
</dbReference>
<name>A0AAN8KLZ7_PATCE</name>
<evidence type="ECO:0000256" key="19">
    <source>
        <dbReference type="PIRSR" id="PIRSR601382-2"/>
    </source>
</evidence>
<dbReference type="GO" id="GO:0005789">
    <property type="term" value="C:endoplasmic reticulum membrane"/>
    <property type="evidence" value="ECO:0007669"/>
    <property type="project" value="UniProtKB-SubCell"/>
</dbReference>
<evidence type="ECO:0000313" key="23">
    <source>
        <dbReference type="EMBL" id="KAK6195258.1"/>
    </source>
</evidence>
<dbReference type="InterPro" id="IPR001382">
    <property type="entry name" value="Glyco_hydro_47"/>
</dbReference>
<evidence type="ECO:0000256" key="10">
    <source>
        <dbReference type="ARBA" id="ARBA00022968"/>
    </source>
</evidence>
<evidence type="ECO:0000256" key="3">
    <source>
        <dbReference type="ARBA" id="ARBA00004922"/>
    </source>
</evidence>
<comment type="subcellular location">
    <subcellularLocation>
        <location evidence="2">Endoplasmic reticulum membrane</location>
        <topology evidence="2">Single-pass type II membrane protein</topology>
    </subcellularLocation>
</comment>
<evidence type="ECO:0000256" key="5">
    <source>
        <dbReference type="ARBA" id="ARBA00022692"/>
    </source>
</evidence>
<feature type="binding site" evidence="19">
    <location>
        <position position="591"/>
    </location>
    <ligand>
        <name>Ca(2+)</name>
        <dbReference type="ChEBI" id="CHEBI:29108"/>
    </ligand>
</feature>
<reference evidence="23 24" key="1">
    <citation type="submission" date="2024-01" db="EMBL/GenBank/DDBJ databases">
        <title>The genome of the rayed Mediterranean limpet Patella caerulea (Linnaeus, 1758).</title>
        <authorList>
            <person name="Anh-Thu Weber A."/>
            <person name="Halstead-Nussloch G."/>
        </authorList>
    </citation>
    <scope>NUCLEOTIDE SEQUENCE [LARGE SCALE GENOMIC DNA]</scope>
    <source>
        <strain evidence="23">AATW-2023a</strain>
        <tissue evidence="23">Whole specimen</tissue>
    </source>
</reference>
<dbReference type="PANTHER" id="PTHR11742:SF55">
    <property type="entry name" value="ENDOPLASMIC RETICULUM MANNOSYL-OLIGOSACCHARIDE 1,2-ALPHA-MANNOSIDASE"/>
    <property type="match status" value="1"/>
</dbReference>
<keyword evidence="5 22" id="KW-0812">Transmembrane</keyword>
<dbReference type="GO" id="GO:0004571">
    <property type="term" value="F:mannosyl-oligosaccharide 1,2-alpha-mannosidase activity"/>
    <property type="evidence" value="ECO:0007669"/>
    <property type="project" value="UniProtKB-EC"/>
</dbReference>
<evidence type="ECO:0000256" key="17">
    <source>
        <dbReference type="ARBA" id="ARBA00053655"/>
    </source>
</evidence>
<dbReference type="SUPFAM" id="SSF48225">
    <property type="entry name" value="Seven-hairpin glycosidases"/>
    <property type="match status" value="1"/>
</dbReference>
<comment type="similarity">
    <text evidence="4 21">Belongs to the glycosyl hydrolase 47 family.</text>
</comment>
<evidence type="ECO:0000256" key="1">
    <source>
        <dbReference type="ARBA" id="ARBA00001913"/>
    </source>
</evidence>
<evidence type="ECO:0000256" key="20">
    <source>
        <dbReference type="PIRSR" id="PIRSR601382-3"/>
    </source>
</evidence>
<sequence>MSAAYRKDHLTINLGTDFHSYDNSKTKRKSLIRAWRRLSRLQRSVICMMLILGMLCSGYIVPAIYSDYHTMDDQLDTAKVNAGHKKAVPFGKDQPMVPPIGKDNLVLQPPINDDDIHGKANEQIAAPDGGEDEDGKKPSISNYDYFKERKENPRQKAVVSAFKDAWKAYKSYAWGRDELKPISKTHSTWFDVGLTILDSLDTLVVLGLKKEFEDAKEWVEKELTFDKDRSVNLFEITIRALGGLLSAFHLTGETVFKEKAKDLGDRLMPCFNTESKVPYSDVNLRTGKARSPNWGPDSSTSEVSTLLLEFCDLTHITGDPKYEDVATKVSQHLHVLPKPNGLVPIFINAQTGNFRPSSTITLGARGDSYYEYLLKQWIQTGKKLDTSKDDYVQAMEGVKEKLIRKSEPNKLTFVGELLSGRTFSPKMDHLVCFLPGTLALGHHNGLPDDHMELAKELMNTCYEMYKRMATKLSPEITYFNMAPGAPEDLIVKPMDAHNLLRPETVESLLYLYRFTGDKKYRDWGWQIFQAFEKYTKVPGMGYSSINNVKSLKPSFRDKLESFFLAETLKYLYLLFSDDPNLLPLDKFVFNTEAHPLPIYNSS</sequence>
<evidence type="ECO:0000256" key="9">
    <source>
        <dbReference type="ARBA" id="ARBA00022837"/>
    </source>
</evidence>
<evidence type="ECO:0000256" key="6">
    <source>
        <dbReference type="ARBA" id="ARBA00022723"/>
    </source>
</evidence>
<comment type="caution">
    <text evidence="23">The sequence shown here is derived from an EMBL/GenBank/DDBJ whole genome shotgun (WGS) entry which is preliminary data.</text>
</comment>
<keyword evidence="13 20" id="KW-1015">Disulfide bond</keyword>
<evidence type="ECO:0000256" key="16">
    <source>
        <dbReference type="ARBA" id="ARBA00048605"/>
    </source>
</evidence>
<organism evidence="23 24">
    <name type="scientific">Patella caerulea</name>
    <name type="common">Rayed Mediterranean limpet</name>
    <dbReference type="NCBI Taxonomy" id="87958"/>
    <lineage>
        <taxon>Eukaryota</taxon>
        <taxon>Metazoa</taxon>
        <taxon>Spiralia</taxon>
        <taxon>Lophotrochozoa</taxon>
        <taxon>Mollusca</taxon>
        <taxon>Gastropoda</taxon>
        <taxon>Patellogastropoda</taxon>
        <taxon>Patelloidea</taxon>
        <taxon>Patellidae</taxon>
        <taxon>Patella</taxon>
    </lineage>
</organism>
<evidence type="ECO:0000256" key="4">
    <source>
        <dbReference type="ARBA" id="ARBA00007658"/>
    </source>
</evidence>
<feature type="active site" description="Proton donor" evidence="18">
    <location>
        <position position="475"/>
    </location>
</feature>
<feature type="active site" description="Proton donor" evidence="18">
    <location>
        <position position="235"/>
    </location>
</feature>
<gene>
    <name evidence="23" type="ORF">SNE40_000727</name>
</gene>
<dbReference type="GO" id="GO:0005509">
    <property type="term" value="F:calcium ion binding"/>
    <property type="evidence" value="ECO:0007669"/>
    <property type="project" value="InterPro"/>
</dbReference>
<evidence type="ECO:0000256" key="13">
    <source>
        <dbReference type="ARBA" id="ARBA00023157"/>
    </source>
</evidence>
<feature type="active site" evidence="18">
    <location>
        <position position="503"/>
    </location>
</feature>
<keyword evidence="12 22" id="KW-0472">Membrane</keyword>
<evidence type="ECO:0000256" key="22">
    <source>
        <dbReference type="SAM" id="Phobius"/>
    </source>
</evidence>
<dbReference type="FunFam" id="1.50.10.10:FF:000010">
    <property type="entry name" value="alpha-1,2-Mannosidase"/>
    <property type="match status" value="1"/>
</dbReference>
<feature type="active site" evidence="18">
    <location>
        <position position="367"/>
    </location>
</feature>
<evidence type="ECO:0000313" key="24">
    <source>
        <dbReference type="Proteomes" id="UP001347796"/>
    </source>
</evidence>
<keyword evidence="24" id="KW-1185">Reference proteome</keyword>
<dbReference type="InterPro" id="IPR012341">
    <property type="entry name" value="6hp_glycosidase-like_sf"/>
</dbReference>
<comment type="catalytic activity">
    <reaction evidence="15">
        <text>N(4)-(alpha-D-Man-(1-&gt;2)-alpha-D-Man-(1-&gt;2)-alpha-D-Man-(1-&gt;3)-[alpha-D-Man-(1-&gt;3)-[alpha-D-Man-(1-&gt;2)-alpha-D-Man-(1-&gt;6)]-alpha-D-Man-(1-&gt;6)]-beta-D-Man-(1-&gt;4)-beta-D-GlcNAc-(1-&gt;4)-beta-D-GlcNAc)-L-asparaginyl-[protein] (N-glucan mannose isomer 8A1,2,3B1,3) + 3 H2O = N(4)-(alpha-D-Man-(1-&gt;3)-[alpha-D-Man-(1-&gt;3)-[alpha-D-Man-(1-&gt;6)]-alpha-D-Man-(1-&gt;6)]-beta-D-Man-(1-&gt;4)-beta-D-GlcNAc-(1-&gt;4)-beta-D-GlcNAc)-L-asparaginyl-[protein] (N-glucan mannose isomer 5A1,2) + 3 beta-D-mannose</text>
        <dbReference type="Rhea" id="RHEA:56028"/>
        <dbReference type="Rhea" id="RHEA-COMP:14358"/>
        <dbReference type="Rhea" id="RHEA-COMP:14367"/>
        <dbReference type="ChEBI" id="CHEBI:15377"/>
        <dbReference type="ChEBI" id="CHEBI:28563"/>
        <dbReference type="ChEBI" id="CHEBI:59087"/>
        <dbReference type="ChEBI" id="CHEBI:60628"/>
        <dbReference type="EC" id="3.2.1.113"/>
    </reaction>
</comment>
<evidence type="ECO:0000256" key="21">
    <source>
        <dbReference type="RuleBase" id="RU361193"/>
    </source>
</evidence>
<feature type="disulfide bond" evidence="20">
    <location>
        <begin position="432"/>
        <end position="461"/>
    </location>
</feature>
<feature type="transmembrane region" description="Helical" evidence="22">
    <location>
        <begin position="45"/>
        <end position="65"/>
    </location>
</feature>
<keyword evidence="7 21" id="KW-0378">Hydrolase</keyword>
<dbReference type="EMBL" id="JAZGQO010000001">
    <property type="protein sequence ID" value="KAK6195258.1"/>
    <property type="molecule type" value="Genomic_DNA"/>
</dbReference>
<keyword evidence="14 21" id="KW-0326">Glycosidase</keyword>
<keyword evidence="11 22" id="KW-1133">Transmembrane helix</keyword>
<keyword evidence="6 19" id="KW-0479">Metal-binding</keyword>
<comment type="cofactor">
    <cofactor evidence="1 19">
        <name>Ca(2+)</name>
        <dbReference type="ChEBI" id="CHEBI:29108"/>
    </cofactor>
</comment>
<dbReference type="Pfam" id="PF01532">
    <property type="entry name" value="Glyco_hydro_47"/>
    <property type="match status" value="1"/>
</dbReference>
<protein>
    <recommendedName>
        <fullName evidence="21">alpha-1,2-Mannosidase</fullName>
        <ecNumber evidence="21">3.2.1.-</ecNumber>
    </recommendedName>
</protein>
<dbReference type="InterPro" id="IPR050749">
    <property type="entry name" value="Glycosyl_Hydrolase_47"/>
</dbReference>